<evidence type="ECO:0000313" key="4">
    <source>
        <dbReference type="Proteomes" id="UP000322699"/>
    </source>
</evidence>
<dbReference type="OrthoDB" id="8446141at2"/>
<name>A0A5B1CHX6_9BACT</name>
<dbReference type="RefSeq" id="WP_068262891.1">
    <property type="nucleotide sequence ID" value="NZ_LWSK01000040.1"/>
</dbReference>
<dbReference type="Gene3D" id="3.40.50.300">
    <property type="entry name" value="P-loop containing nucleotide triphosphate hydrolases"/>
    <property type="match status" value="1"/>
</dbReference>
<reference evidence="3 4" key="1">
    <citation type="submission" date="2019-08" db="EMBL/GenBank/DDBJ databases">
        <title>Deep-cultivation of Planctomycetes and their phenomic and genomic characterization uncovers novel biology.</title>
        <authorList>
            <person name="Wiegand S."/>
            <person name="Jogler M."/>
            <person name="Boedeker C."/>
            <person name="Pinto D."/>
            <person name="Vollmers J."/>
            <person name="Rivas-Marin E."/>
            <person name="Kohn T."/>
            <person name="Peeters S.H."/>
            <person name="Heuer A."/>
            <person name="Rast P."/>
            <person name="Oberbeckmann S."/>
            <person name="Bunk B."/>
            <person name="Jeske O."/>
            <person name="Meyerdierks A."/>
            <person name="Storesund J.E."/>
            <person name="Kallscheuer N."/>
            <person name="Luecker S."/>
            <person name="Lage O.M."/>
            <person name="Pohl T."/>
            <person name="Merkel B.J."/>
            <person name="Hornburger P."/>
            <person name="Mueller R.-W."/>
            <person name="Bruemmer F."/>
            <person name="Labrenz M."/>
            <person name="Spormann A.M."/>
            <person name="Op Den Camp H."/>
            <person name="Overmann J."/>
            <person name="Amann R."/>
            <person name="Jetten M.S.M."/>
            <person name="Mascher T."/>
            <person name="Medema M.H."/>
            <person name="Devos D.P."/>
            <person name="Kaster A.-K."/>
            <person name="Ovreas L."/>
            <person name="Rohde M."/>
            <person name="Galperin M.Y."/>
            <person name="Jogler C."/>
        </authorList>
    </citation>
    <scope>NUCLEOTIDE SEQUENCE [LARGE SCALE GENOMIC DNA]</scope>
    <source>
        <strain evidence="3 4">LF1</strain>
    </source>
</reference>
<evidence type="ECO:0000259" key="2">
    <source>
        <dbReference type="Pfam" id="PF00685"/>
    </source>
</evidence>
<dbReference type="Pfam" id="PF00685">
    <property type="entry name" value="Sulfotransfer_1"/>
    <property type="match status" value="1"/>
</dbReference>
<sequence>MTMYREGLGSKKPETAGSGQPCGEEARIETFVASHRRSGTHLTLDNLVANFDAFNSGFKNFDDPRLDQNVALYKTHLDGFQAATKLNNRAKIVYVIRDGRDVMVSLYKYAKTHDSEVRSMDFSEFLRSPNPYSHSEKSRGLNRVEYWNYHVESWLTQTKFSIKCVTFDGWKFSFHENLAALGLFLQLAPKSVSKSMVMKPSQRWTKNILRKFGFSKNTAIQFQGGHSQAWKKHFDSDSLGYFCHESKKTYEMVSENLGFDFEL</sequence>
<dbReference type="InterPro" id="IPR000863">
    <property type="entry name" value="Sulfotransferase_dom"/>
</dbReference>
<keyword evidence="4" id="KW-1185">Reference proteome</keyword>
<protein>
    <submittedName>
        <fullName evidence="3">Sulfotransferase domain protein</fullName>
    </submittedName>
</protein>
<keyword evidence="3" id="KW-0808">Transferase</keyword>
<comment type="caution">
    <text evidence="3">The sequence shown here is derived from an EMBL/GenBank/DDBJ whole genome shotgun (WGS) entry which is preliminary data.</text>
</comment>
<dbReference type="Proteomes" id="UP000322699">
    <property type="component" value="Unassembled WGS sequence"/>
</dbReference>
<feature type="region of interest" description="Disordered" evidence="1">
    <location>
        <begin position="1"/>
        <end position="23"/>
    </location>
</feature>
<dbReference type="SUPFAM" id="SSF52540">
    <property type="entry name" value="P-loop containing nucleoside triphosphate hydrolases"/>
    <property type="match status" value="1"/>
</dbReference>
<dbReference type="InterPro" id="IPR027417">
    <property type="entry name" value="P-loop_NTPase"/>
</dbReference>
<feature type="domain" description="Sulfotransferase" evidence="2">
    <location>
        <begin position="70"/>
        <end position="242"/>
    </location>
</feature>
<proteinExistence type="predicted"/>
<gene>
    <name evidence="3" type="ORF">LF1_23580</name>
</gene>
<dbReference type="AlphaFoldDB" id="A0A5B1CHX6"/>
<organism evidence="3 4">
    <name type="scientific">Rubripirellula obstinata</name>
    <dbReference type="NCBI Taxonomy" id="406547"/>
    <lineage>
        <taxon>Bacteria</taxon>
        <taxon>Pseudomonadati</taxon>
        <taxon>Planctomycetota</taxon>
        <taxon>Planctomycetia</taxon>
        <taxon>Pirellulales</taxon>
        <taxon>Pirellulaceae</taxon>
        <taxon>Rubripirellula</taxon>
    </lineage>
</organism>
<dbReference type="GO" id="GO:0008146">
    <property type="term" value="F:sulfotransferase activity"/>
    <property type="evidence" value="ECO:0007669"/>
    <property type="project" value="InterPro"/>
</dbReference>
<dbReference type="EMBL" id="VRLW01000001">
    <property type="protein sequence ID" value="KAA1259821.1"/>
    <property type="molecule type" value="Genomic_DNA"/>
</dbReference>
<accession>A0A5B1CHX6</accession>
<evidence type="ECO:0000256" key="1">
    <source>
        <dbReference type="SAM" id="MobiDB-lite"/>
    </source>
</evidence>
<evidence type="ECO:0000313" key="3">
    <source>
        <dbReference type="EMBL" id="KAA1259821.1"/>
    </source>
</evidence>